<feature type="region of interest" description="Disordered" evidence="1">
    <location>
        <begin position="45"/>
        <end position="71"/>
    </location>
</feature>
<reference evidence="2" key="1">
    <citation type="submission" date="2020-10" db="EMBL/GenBank/DDBJ databases">
        <title>Connecting structure to function with the recovery of over 1000 high-quality activated sludge metagenome-assembled genomes encoding full-length rRNA genes using long-read sequencing.</title>
        <authorList>
            <person name="Singleton C.M."/>
            <person name="Petriglieri F."/>
            <person name="Kristensen J.M."/>
            <person name="Kirkegaard R.H."/>
            <person name="Michaelsen T.Y."/>
            <person name="Andersen M.H."/>
            <person name="Karst S.M."/>
            <person name="Dueholm M.S."/>
            <person name="Nielsen P.H."/>
            <person name="Albertsen M."/>
        </authorList>
    </citation>
    <scope>NUCLEOTIDE SEQUENCE</scope>
    <source>
        <strain evidence="2">EsbW_18-Q3-R4-48_MAXAC.044</strain>
    </source>
</reference>
<organism evidence="2 3">
    <name type="scientific">Candidatus Propionivibrio dominans</name>
    <dbReference type="NCBI Taxonomy" id="2954373"/>
    <lineage>
        <taxon>Bacteria</taxon>
        <taxon>Pseudomonadati</taxon>
        <taxon>Pseudomonadota</taxon>
        <taxon>Betaproteobacteria</taxon>
        <taxon>Rhodocyclales</taxon>
        <taxon>Rhodocyclaceae</taxon>
        <taxon>Propionivibrio</taxon>
    </lineage>
</organism>
<evidence type="ECO:0000313" key="2">
    <source>
        <dbReference type="EMBL" id="MBK7422496.1"/>
    </source>
</evidence>
<name>A0A9D7FCX2_9RHOO</name>
<proteinExistence type="predicted"/>
<evidence type="ECO:0000313" key="3">
    <source>
        <dbReference type="Proteomes" id="UP000886602"/>
    </source>
</evidence>
<gene>
    <name evidence="2" type="ORF">IPJ48_05015</name>
</gene>
<dbReference type="Proteomes" id="UP000886602">
    <property type="component" value="Unassembled WGS sequence"/>
</dbReference>
<sequence>MIAVRFLLLSLVVAGFSTLVFAIVRRTRNLETTQFDKDLSAWESEGGNLAPSGALVEPGSVVSPDTNKRQS</sequence>
<dbReference type="EMBL" id="JADJNC010000006">
    <property type="protein sequence ID" value="MBK7422496.1"/>
    <property type="molecule type" value="Genomic_DNA"/>
</dbReference>
<comment type="caution">
    <text evidence="2">The sequence shown here is derived from an EMBL/GenBank/DDBJ whole genome shotgun (WGS) entry which is preliminary data.</text>
</comment>
<protein>
    <submittedName>
        <fullName evidence="2">Uncharacterized protein</fullName>
    </submittedName>
</protein>
<accession>A0A9D7FCX2</accession>
<evidence type="ECO:0000256" key="1">
    <source>
        <dbReference type="SAM" id="MobiDB-lite"/>
    </source>
</evidence>
<dbReference type="AlphaFoldDB" id="A0A9D7FCX2"/>